<dbReference type="Proteomes" id="UP001187315">
    <property type="component" value="Unassembled WGS sequence"/>
</dbReference>
<dbReference type="EMBL" id="JAVHJS010000001">
    <property type="protein sequence ID" value="KAK2869030.1"/>
    <property type="molecule type" value="Genomic_DNA"/>
</dbReference>
<gene>
    <name evidence="1" type="ORF">Q7C36_000901</name>
</gene>
<organism evidence="1 2">
    <name type="scientific">Tachysurus vachellii</name>
    <name type="common">Darkbarbel catfish</name>
    <name type="synonym">Pelteobagrus vachellii</name>
    <dbReference type="NCBI Taxonomy" id="175792"/>
    <lineage>
        <taxon>Eukaryota</taxon>
        <taxon>Metazoa</taxon>
        <taxon>Chordata</taxon>
        <taxon>Craniata</taxon>
        <taxon>Vertebrata</taxon>
        <taxon>Euteleostomi</taxon>
        <taxon>Actinopterygii</taxon>
        <taxon>Neopterygii</taxon>
        <taxon>Teleostei</taxon>
        <taxon>Ostariophysi</taxon>
        <taxon>Siluriformes</taxon>
        <taxon>Bagridae</taxon>
        <taxon>Tachysurus</taxon>
    </lineage>
</organism>
<reference evidence="1" key="1">
    <citation type="submission" date="2023-08" db="EMBL/GenBank/DDBJ databases">
        <title>Pelteobagrus vachellii genome.</title>
        <authorList>
            <person name="Liu H."/>
        </authorList>
    </citation>
    <scope>NUCLEOTIDE SEQUENCE</scope>
    <source>
        <strain evidence="1">PRFRI_2022a</strain>
        <tissue evidence="1">Muscle</tissue>
    </source>
</reference>
<name>A0AA88TCN6_TACVA</name>
<dbReference type="AlphaFoldDB" id="A0AA88TCN6"/>
<accession>A0AA88TCN6</accession>
<sequence length="116" mass="12988">MTLHCLSAANRSHWSNCILWTNLLDSCVVCGYMLVMVVSESYGQVYGQDVGTAMIQLPWSRWTLLKGPTVTAWHVYLDVLPCLCFSSNCPKLCVCFFFAGILEMAGHFTCVVPWIS</sequence>
<protein>
    <submittedName>
        <fullName evidence="1">Uncharacterized protein</fullName>
    </submittedName>
</protein>
<keyword evidence="2" id="KW-1185">Reference proteome</keyword>
<comment type="caution">
    <text evidence="1">The sequence shown here is derived from an EMBL/GenBank/DDBJ whole genome shotgun (WGS) entry which is preliminary data.</text>
</comment>
<proteinExistence type="predicted"/>
<evidence type="ECO:0000313" key="1">
    <source>
        <dbReference type="EMBL" id="KAK2869030.1"/>
    </source>
</evidence>
<evidence type="ECO:0000313" key="2">
    <source>
        <dbReference type="Proteomes" id="UP001187315"/>
    </source>
</evidence>